<keyword evidence="4 8" id="KW-0812">Transmembrane</keyword>
<dbReference type="GO" id="GO:0050916">
    <property type="term" value="P:sensory perception of sweet taste"/>
    <property type="evidence" value="ECO:0007669"/>
    <property type="project" value="UniProtKB-ARBA"/>
</dbReference>
<keyword evidence="3" id="KW-1003">Cell membrane</keyword>
<evidence type="ECO:0000313" key="10">
    <source>
        <dbReference type="Proteomes" id="UP000292052"/>
    </source>
</evidence>
<dbReference type="EMBL" id="QDEB01000314">
    <property type="protein sequence ID" value="RZC43294.1"/>
    <property type="molecule type" value="Genomic_DNA"/>
</dbReference>
<evidence type="ECO:0000256" key="7">
    <source>
        <dbReference type="ARBA" id="ARBA00023170"/>
    </source>
</evidence>
<keyword evidence="7" id="KW-0675">Receptor</keyword>
<feature type="transmembrane region" description="Helical" evidence="8">
    <location>
        <begin position="103"/>
        <end position="125"/>
    </location>
</feature>
<evidence type="ECO:0000256" key="2">
    <source>
        <dbReference type="ARBA" id="ARBA00005327"/>
    </source>
</evidence>
<protein>
    <submittedName>
        <fullName evidence="9">Trehalose recp domain containing protein</fullName>
    </submittedName>
</protein>
<comment type="subcellular location">
    <subcellularLocation>
        <location evidence="1">Cell membrane</location>
        <topology evidence="1">Multi-pass membrane protein</topology>
    </subcellularLocation>
</comment>
<comment type="caution">
    <text evidence="9">The sequence shown here is derived from an EMBL/GenBank/DDBJ whole genome shotgun (WGS) entry which is preliminary data.</text>
</comment>
<dbReference type="PANTHER" id="PTHR21421:SF29">
    <property type="entry name" value="GUSTATORY RECEPTOR 5A FOR TREHALOSE-RELATED"/>
    <property type="match status" value="1"/>
</dbReference>
<name>A0A482WDX1_ASBVE</name>
<keyword evidence="10" id="KW-1185">Reference proteome</keyword>
<feature type="transmembrane region" description="Helical" evidence="8">
    <location>
        <begin position="167"/>
        <end position="187"/>
    </location>
</feature>
<evidence type="ECO:0000313" key="9">
    <source>
        <dbReference type="EMBL" id="RZC43294.1"/>
    </source>
</evidence>
<dbReference type="GO" id="GO:0005886">
    <property type="term" value="C:plasma membrane"/>
    <property type="evidence" value="ECO:0007669"/>
    <property type="project" value="UniProtKB-SubCell"/>
</dbReference>
<gene>
    <name evidence="9" type="ORF">BDFB_005736</name>
</gene>
<evidence type="ECO:0000256" key="3">
    <source>
        <dbReference type="ARBA" id="ARBA00022475"/>
    </source>
</evidence>
<dbReference type="InterPro" id="IPR009318">
    <property type="entry name" value="Gustatory_rcpt"/>
</dbReference>
<proteinExistence type="inferred from homology"/>
<feature type="transmembrane region" description="Helical" evidence="8">
    <location>
        <begin position="39"/>
        <end position="64"/>
    </location>
</feature>
<evidence type="ECO:0000256" key="8">
    <source>
        <dbReference type="SAM" id="Phobius"/>
    </source>
</evidence>
<accession>A0A482WDX1</accession>
<dbReference type="Pfam" id="PF06151">
    <property type="entry name" value="Trehalose_recp"/>
    <property type="match status" value="1"/>
</dbReference>
<evidence type="ECO:0000256" key="5">
    <source>
        <dbReference type="ARBA" id="ARBA00022989"/>
    </source>
</evidence>
<evidence type="ECO:0000256" key="4">
    <source>
        <dbReference type="ARBA" id="ARBA00022692"/>
    </source>
</evidence>
<dbReference type="OrthoDB" id="5800391at2759"/>
<sequence>MVDALAQKWPKFARLWCNADRIMNSSYGSLKNLSNRIKITTFVIFVAALGEYILLVIYQILWITEKNHGVFVIKSYFFLAFPEFFAMMPFNWFTAALTTITMLIGHIIWSFNDLFIVSVSSALALRFKQITHRLSLNEKKANSNEYWIEMRADYDRLVHLSKKLDKYISYVVLLSYSANIFFLLMQLSNVIGHLNTNIQVSYYTYSFTFLIARLVAVTLYGAWISDESKEPAICLNSVPSATYNLEVNI</sequence>
<feature type="transmembrane region" description="Helical" evidence="8">
    <location>
        <begin position="76"/>
        <end position="97"/>
    </location>
</feature>
<keyword evidence="6 8" id="KW-0472">Membrane</keyword>
<dbReference type="PANTHER" id="PTHR21421">
    <property type="entry name" value="GUSTATORY RECEPTOR"/>
    <property type="match status" value="1"/>
</dbReference>
<organism evidence="9 10">
    <name type="scientific">Asbolus verrucosus</name>
    <name type="common">Desert ironclad beetle</name>
    <dbReference type="NCBI Taxonomy" id="1661398"/>
    <lineage>
        <taxon>Eukaryota</taxon>
        <taxon>Metazoa</taxon>
        <taxon>Ecdysozoa</taxon>
        <taxon>Arthropoda</taxon>
        <taxon>Hexapoda</taxon>
        <taxon>Insecta</taxon>
        <taxon>Pterygota</taxon>
        <taxon>Neoptera</taxon>
        <taxon>Endopterygota</taxon>
        <taxon>Coleoptera</taxon>
        <taxon>Polyphaga</taxon>
        <taxon>Cucujiformia</taxon>
        <taxon>Tenebrionidae</taxon>
        <taxon>Pimeliinae</taxon>
        <taxon>Asbolus</taxon>
    </lineage>
</organism>
<evidence type="ECO:0000256" key="6">
    <source>
        <dbReference type="ARBA" id="ARBA00023136"/>
    </source>
</evidence>
<reference evidence="9 10" key="1">
    <citation type="submission" date="2017-03" db="EMBL/GenBank/DDBJ databases">
        <title>Genome of the blue death feigning beetle - Asbolus verrucosus.</title>
        <authorList>
            <person name="Rider S.D."/>
        </authorList>
    </citation>
    <scope>NUCLEOTIDE SEQUENCE [LARGE SCALE GENOMIC DNA]</scope>
    <source>
        <strain evidence="9">Butters</strain>
        <tissue evidence="9">Head and leg muscle</tissue>
    </source>
</reference>
<feature type="transmembrane region" description="Helical" evidence="8">
    <location>
        <begin position="202"/>
        <end position="223"/>
    </location>
</feature>
<dbReference type="GO" id="GO:0008527">
    <property type="term" value="F:taste receptor activity"/>
    <property type="evidence" value="ECO:0007669"/>
    <property type="project" value="InterPro"/>
</dbReference>
<evidence type="ECO:0000256" key="1">
    <source>
        <dbReference type="ARBA" id="ARBA00004651"/>
    </source>
</evidence>
<dbReference type="Proteomes" id="UP000292052">
    <property type="component" value="Unassembled WGS sequence"/>
</dbReference>
<comment type="similarity">
    <text evidence="2">Belongs to the insect chemoreceptor superfamily. Gustatory receptor (GR) family. Gr5a subfamily.</text>
</comment>
<keyword evidence="5 8" id="KW-1133">Transmembrane helix</keyword>
<dbReference type="AlphaFoldDB" id="A0A482WDX1"/>